<dbReference type="SMART" id="SM00129">
    <property type="entry name" value="KISc"/>
    <property type="match status" value="1"/>
</dbReference>
<feature type="region of interest" description="Disordered" evidence="10">
    <location>
        <begin position="811"/>
        <end position="835"/>
    </location>
</feature>
<comment type="caution">
    <text evidence="12">The sequence shown here is derived from an EMBL/GenBank/DDBJ whole genome shotgun (WGS) entry which is preliminary data.</text>
</comment>
<evidence type="ECO:0000313" key="13">
    <source>
        <dbReference type="Proteomes" id="UP000549394"/>
    </source>
</evidence>
<sequence length="1054" mass="118298">MAHIKTYCRIKPSSTAYQDLKVIDNNIVIRLSDISPDLTKVRSKSAVNYQFLFGHVFFPTSSQTEIFETVASNIIQGFLEGYNGTIFAYGQTGSGKTYTVEGGGRKFAERGLAPRALSNIYKALEPRQNREDISIHVSYMEIYQEVGYDLLIPTDKNSIVTSFPKVTVVEGPNGTCIIRNLSCHLAATEDIAQSLLLQGQANRKIAETPMNLRSSRSHAVFTIQLTSKKHDSDVIVKSKLHLVDLAGSERVAKTGIEGQQLNEAKFINLSLHHLEQVISSLQQEAQSDTKRSRATEYRLYNRWVTSLRPSSADSVRTNVSTHHIPYRNSLLTMVLRDSLGGNCQTAMIATISQEEENMNETISTCRFAQRVACITNILRKNEEIDDKSMINRLRKENSGLRAEINILRSKQAMDGKDLTGDLSEEDKKSVAKIIQAYIAGRIKDPVLAGISSAQQFRESLRILKAMIMRHYASTAPSAVSPVSDSRNVQAPVTLVQSTRVTSPSYTVKRVTPNENISKEKGVLRNAAVQKIIQNALHNIKKNQQKENEEKKALYKSPFEQQREKEILKLSDKVESKIVKVQSQEKELKEQALNHKKNDLIRINNDLKQVHGKITAQISEQEKNLSNTDPKGLQSEKLAESHLRKKLAKVEKRMSLVEEHLKKISSQETKIKQTKVRDRSSPDDNLQAKYPEYIRKDGKLNTRELLDSLKRQDRRQEKVMAVQQDQLQKQKTLSKAQELQLKEEATRLKLNELREKLKSAKVSATPAVVTDTNDNIEMKSSTTATAATITTVTTITSTANSPVVLPRQAFVEPKRINSKNSSENYEDTKETSKLHNRANVVQDKLILLKERLNSIKKASNSTEGQKSNEIPSRPGSSKSVEEMMKEAQVMKGRKDPSKLWSGGYTTPSTPPSEQSSTTTLERPLSRPNSSNSERLKEFIRSGSAGKSHLARIARVRAEKDENEVNEPIAERPTLSTLLAASNSESITVSHDYYDSFARNSRSGTPTSNQVPSKKSYPWTRKEKTENDSSNVWGPEAKTRSVSDSIYGFLEKSKEK</sequence>
<keyword evidence="7" id="KW-0963">Cytoplasm</keyword>
<reference evidence="12 13" key="1">
    <citation type="submission" date="2020-08" db="EMBL/GenBank/DDBJ databases">
        <authorList>
            <person name="Hejnol A."/>
        </authorList>
    </citation>
    <scope>NUCLEOTIDE SEQUENCE [LARGE SCALE GENOMIC DNA]</scope>
</reference>
<dbReference type="Pfam" id="PF00225">
    <property type="entry name" value="Kinesin"/>
    <property type="match status" value="1"/>
</dbReference>
<evidence type="ECO:0000313" key="12">
    <source>
        <dbReference type="EMBL" id="CAD5125361.1"/>
    </source>
</evidence>
<keyword evidence="13" id="KW-1185">Reference proteome</keyword>
<dbReference type="Proteomes" id="UP000549394">
    <property type="component" value="Unassembled WGS sequence"/>
</dbReference>
<feature type="region of interest" description="Disordered" evidence="10">
    <location>
        <begin position="856"/>
        <end position="946"/>
    </location>
</feature>
<evidence type="ECO:0000256" key="9">
    <source>
        <dbReference type="SAM" id="Coils"/>
    </source>
</evidence>
<keyword evidence="4 8" id="KW-0067">ATP-binding</keyword>
<evidence type="ECO:0000256" key="4">
    <source>
        <dbReference type="ARBA" id="ARBA00022840"/>
    </source>
</evidence>
<dbReference type="SUPFAM" id="SSF52540">
    <property type="entry name" value="P-loop containing nucleoside triphosphate hydrolases"/>
    <property type="match status" value="1"/>
</dbReference>
<protein>
    <submittedName>
        <fullName evidence="12">DgyrCDS13598</fullName>
    </submittedName>
</protein>
<dbReference type="InterPro" id="IPR036961">
    <property type="entry name" value="Kinesin_motor_dom_sf"/>
</dbReference>
<feature type="compositionally biased region" description="Polar residues" evidence="10">
    <location>
        <begin position="996"/>
        <end position="1011"/>
    </location>
</feature>
<keyword evidence="6 8" id="KW-0505">Motor protein</keyword>
<feature type="compositionally biased region" description="Low complexity" evidence="10">
    <location>
        <begin position="904"/>
        <end position="918"/>
    </location>
</feature>
<dbReference type="EMBL" id="CAJFCJ010000026">
    <property type="protein sequence ID" value="CAD5125361.1"/>
    <property type="molecule type" value="Genomic_DNA"/>
</dbReference>
<comment type="similarity">
    <text evidence="8">Belongs to the TRAFAC class myosin-kinesin ATPase superfamily. Kinesin family.</text>
</comment>
<keyword evidence="2" id="KW-0493">Microtubule</keyword>
<dbReference type="PROSITE" id="PS00411">
    <property type="entry name" value="KINESIN_MOTOR_1"/>
    <property type="match status" value="1"/>
</dbReference>
<keyword evidence="7" id="KW-0206">Cytoskeleton</keyword>
<keyword evidence="5 9" id="KW-0175">Coiled coil</keyword>
<dbReference type="GO" id="GO:0007018">
    <property type="term" value="P:microtubule-based movement"/>
    <property type="evidence" value="ECO:0007669"/>
    <property type="project" value="InterPro"/>
</dbReference>
<dbReference type="PANTHER" id="PTHR47968">
    <property type="entry name" value="CENTROMERE PROTEIN E"/>
    <property type="match status" value="1"/>
</dbReference>
<evidence type="ECO:0000256" key="10">
    <source>
        <dbReference type="SAM" id="MobiDB-lite"/>
    </source>
</evidence>
<evidence type="ECO:0000256" key="6">
    <source>
        <dbReference type="ARBA" id="ARBA00023175"/>
    </source>
</evidence>
<organism evidence="12 13">
    <name type="scientific">Dimorphilus gyrociliatus</name>
    <dbReference type="NCBI Taxonomy" id="2664684"/>
    <lineage>
        <taxon>Eukaryota</taxon>
        <taxon>Metazoa</taxon>
        <taxon>Spiralia</taxon>
        <taxon>Lophotrochozoa</taxon>
        <taxon>Annelida</taxon>
        <taxon>Polychaeta</taxon>
        <taxon>Polychaeta incertae sedis</taxon>
        <taxon>Dinophilidae</taxon>
        <taxon>Dimorphilus</taxon>
    </lineage>
</organism>
<dbReference type="GO" id="GO:0003777">
    <property type="term" value="F:microtubule motor activity"/>
    <property type="evidence" value="ECO:0007669"/>
    <property type="project" value="InterPro"/>
</dbReference>
<proteinExistence type="inferred from homology"/>
<evidence type="ECO:0000256" key="1">
    <source>
        <dbReference type="ARBA" id="ARBA00004245"/>
    </source>
</evidence>
<accession>A0A7I8WB32</accession>
<dbReference type="InterPro" id="IPR027417">
    <property type="entry name" value="P-loop_NTPase"/>
</dbReference>
<dbReference type="GO" id="GO:0005874">
    <property type="term" value="C:microtubule"/>
    <property type="evidence" value="ECO:0007669"/>
    <property type="project" value="UniProtKB-KW"/>
</dbReference>
<evidence type="ECO:0000256" key="7">
    <source>
        <dbReference type="ARBA" id="ARBA00023212"/>
    </source>
</evidence>
<feature type="coiled-coil region" evidence="9">
    <location>
        <begin position="570"/>
        <end position="597"/>
    </location>
</feature>
<evidence type="ECO:0000256" key="2">
    <source>
        <dbReference type="ARBA" id="ARBA00022701"/>
    </source>
</evidence>
<dbReference type="AlphaFoldDB" id="A0A7I8WB32"/>
<feature type="binding site" evidence="8">
    <location>
        <begin position="90"/>
        <end position="97"/>
    </location>
    <ligand>
        <name>ATP</name>
        <dbReference type="ChEBI" id="CHEBI:30616"/>
    </ligand>
</feature>
<dbReference type="GO" id="GO:0008017">
    <property type="term" value="F:microtubule binding"/>
    <property type="evidence" value="ECO:0007669"/>
    <property type="project" value="InterPro"/>
</dbReference>
<comment type="subcellular location">
    <subcellularLocation>
        <location evidence="1">Cytoplasm</location>
        <location evidence="1">Cytoskeleton</location>
    </subcellularLocation>
</comment>
<dbReference type="CDD" id="cd00106">
    <property type="entry name" value="KISc"/>
    <property type="match status" value="1"/>
</dbReference>
<evidence type="ECO:0000259" key="11">
    <source>
        <dbReference type="PROSITE" id="PS50067"/>
    </source>
</evidence>
<dbReference type="PROSITE" id="PS50067">
    <property type="entry name" value="KINESIN_MOTOR_2"/>
    <property type="match status" value="1"/>
</dbReference>
<evidence type="ECO:0000256" key="5">
    <source>
        <dbReference type="ARBA" id="ARBA00023054"/>
    </source>
</evidence>
<dbReference type="InterPro" id="IPR001752">
    <property type="entry name" value="Kinesin_motor_dom"/>
</dbReference>
<dbReference type="InterPro" id="IPR027640">
    <property type="entry name" value="Kinesin-like_fam"/>
</dbReference>
<feature type="domain" description="Kinesin motor" evidence="11">
    <location>
        <begin position="3"/>
        <end position="374"/>
    </location>
</feature>
<dbReference type="InterPro" id="IPR019821">
    <property type="entry name" value="Kinesin_motor_CS"/>
</dbReference>
<name>A0A7I8WB32_9ANNE</name>
<dbReference type="GO" id="GO:0005524">
    <property type="term" value="F:ATP binding"/>
    <property type="evidence" value="ECO:0007669"/>
    <property type="project" value="UniProtKB-UniRule"/>
</dbReference>
<feature type="compositionally biased region" description="Polar residues" evidence="10">
    <location>
        <begin position="856"/>
        <end position="877"/>
    </location>
</feature>
<gene>
    <name evidence="12" type="ORF">DGYR_LOCUS12742</name>
</gene>
<evidence type="ECO:0000256" key="3">
    <source>
        <dbReference type="ARBA" id="ARBA00022741"/>
    </source>
</evidence>
<feature type="region of interest" description="Disordered" evidence="10">
    <location>
        <begin position="996"/>
        <end position="1035"/>
    </location>
</feature>
<keyword evidence="3 8" id="KW-0547">Nucleotide-binding</keyword>
<dbReference type="Gene3D" id="3.40.850.10">
    <property type="entry name" value="Kinesin motor domain"/>
    <property type="match status" value="1"/>
</dbReference>
<feature type="coiled-coil region" evidence="9">
    <location>
        <begin position="735"/>
        <end position="762"/>
    </location>
</feature>
<dbReference type="OrthoDB" id="3176171at2759"/>
<evidence type="ECO:0000256" key="8">
    <source>
        <dbReference type="PROSITE-ProRule" id="PRU00283"/>
    </source>
</evidence>
<dbReference type="PRINTS" id="PR00380">
    <property type="entry name" value="KINESINHEAVY"/>
</dbReference>
<dbReference type="PANTHER" id="PTHR47968:SF36">
    <property type="entry name" value="KINESIN HEAVY CHAIN ISOFORM X1"/>
    <property type="match status" value="1"/>
</dbReference>